<evidence type="ECO:0000313" key="1">
    <source>
        <dbReference type="EMBL" id="MFC2969845.1"/>
    </source>
</evidence>
<sequence length="93" mass="9950">MSSQDAAETLALRALAWLAGNEELLPVFLGASGASLEELKARAGDPVFLGAVLDFLLMDDRWVVAFCEAEGLDFEAPMRARQALPGGAQVNWT</sequence>
<proteinExistence type="predicted"/>
<gene>
    <name evidence="1" type="ORF">ACFOES_17240</name>
</gene>
<reference evidence="2" key="1">
    <citation type="journal article" date="2019" name="Int. J. Syst. Evol. Microbiol.">
        <title>The Global Catalogue of Microorganisms (GCM) 10K type strain sequencing project: providing services to taxonomists for standard genome sequencing and annotation.</title>
        <authorList>
            <consortium name="The Broad Institute Genomics Platform"/>
            <consortium name="The Broad Institute Genome Sequencing Center for Infectious Disease"/>
            <person name="Wu L."/>
            <person name="Ma J."/>
        </authorList>
    </citation>
    <scope>NUCLEOTIDE SEQUENCE [LARGE SCALE GENOMIC DNA]</scope>
    <source>
        <strain evidence="2">KCTC 62192</strain>
    </source>
</reference>
<accession>A0ABV7AKR6</accession>
<comment type="caution">
    <text evidence="1">The sequence shown here is derived from an EMBL/GenBank/DDBJ whole genome shotgun (WGS) entry which is preliminary data.</text>
</comment>
<dbReference type="EMBL" id="JBHRSK010000015">
    <property type="protein sequence ID" value="MFC2969845.1"/>
    <property type="molecule type" value="Genomic_DNA"/>
</dbReference>
<evidence type="ECO:0000313" key="2">
    <source>
        <dbReference type="Proteomes" id="UP001595443"/>
    </source>
</evidence>
<protein>
    <submittedName>
        <fullName evidence="1">DUF3572 domain-containing protein</fullName>
    </submittedName>
</protein>
<name>A0ABV7AKR6_9RHOB</name>
<keyword evidence="2" id="KW-1185">Reference proteome</keyword>
<dbReference type="RefSeq" id="WP_377834605.1">
    <property type="nucleotide sequence ID" value="NZ_JBHRSK010000015.1"/>
</dbReference>
<dbReference type="InterPro" id="IPR021955">
    <property type="entry name" value="DUF3572"/>
</dbReference>
<dbReference type="Proteomes" id="UP001595443">
    <property type="component" value="Unassembled WGS sequence"/>
</dbReference>
<organism evidence="1 2">
    <name type="scientific">Acidimangrovimonas pyrenivorans</name>
    <dbReference type="NCBI Taxonomy" id="2030798"/>
    <lineage>
        <taxon>Bacteria</taxon>
        <taxon>Pseudomonadati</taxon>
        <taxon>Pseudomonadota</taxon>
        <taxon>Alphaproteobacteria</taxon>
        <taxon>Rhodobacterales</taxon>
        <taxon>Paracoccaceae</taxon>
        <taxon>Acidimangrovimonas</taxon>
    </lineage>
</organism>
<dbReference type="Pfam" id="PF12096">
    <property type="entry name" value="DUF3572"/>
    <property type="match status" value="1"/>
</dbReference>